<name>A0ABR7JHH6_9FLAO</name>
<proteinExistence type="predicted"/>
<evidence type="ECO:0000313" key="3">
    <source>
        <dbReference type="Proteomes" id="UP000621670"/>
    </source>
</evidence>
<gene>
    <name evidence="2" type="ORF">H8R26_11030</name>
</gene>
<organism evidence="2 3">
    <name type="scientific">Flavobacterium turcicum</name>
    <dbReference type="NCBI Taxonomy" id="2764718"/>
    <lineage>
        <taxon>Bacteria</taxon>
        <taxon>Pseudomonadati</taxon>
        <taxon>Bacteroidota</taxon>
        <taxon>Flavobacteriia</taxon>
        <taxon>Flavobacteriales</taxon>
        <taxon>Flavobacteriaceae</taxon>
        <taxon>Flavobacterium</taxon>
    </lineage>
</organism>
<feature type="domain" description="DUF547" evidence="1">
    <location>
        <begin position="47"/>
        <end position="157"/>
    </location>
</feature>
<dbReference type="InterPro" id="IPR006869">
    <property type="entry name" value="DUF547"/>
</dbReference>
<accession>A0ABR7JHH6</accession>
<reference evidence="2 3" key="1">
    <citation type="submission" date="2020-08" db="EMBL/GenBank/DDBJ databases">
        <title>Description of novel Flavobacterium F-400 isolate.</title>
        <authorList>
            <person name="Saticioglu I."/>
            <person name="Duman M."/>
            <person name="Altun S."/>
        </authorList>
    </citation>
    <scope>NUCLEOTIDE SEQUENCE [LARGE SCALE GENOMIC DNA]</scope>
    <source>
        <strain evidence="2 3">F-400</strain>
    </source>
</reference>
<dbReference type="Proteomes" id="UP000621670">
    <property type="component" value="Unassembled WGS sequence"/>
</dbReference>
<protein>
    <submittedName>
        <fullName evidence="2">DUF547 domain-containing protein</fullName>
    </submittedName>
</protein>
<sequence>MKNYHVNIAQEMLSLAQKGGDTSAHRRQLYYIRASNLQNSLTTDCLKIVFWLNLYSAFCLLQQNEVTKNKDYYKLKKIKVARSLLSLHDIEHGILRKTKLNVGFGYLKNPFYSQFIKNMAVDQLNYNVHFALQHIKTNSSATIIYDAESLQTQLKNIALTLLQEQTQENAQHNILFTPSFLRQYAGDFGGFGSIKNILQLILNKDLQKHRLRFKKFTV</sequence>
<dbReference type="RefSeq" id="WP_166137254.1">
    <property type="nucleotide sequence ID" value="NZ_JAAOBY010000006.1"/>
</dbReference>
<evidence type="ECO:0000313" key="2">
    <source>
        <dbReference type="EMBL" id="MBC5863954.1"/>
    </source>
</evidence>
<dbReference type="Pfam" id="PF04784">
    <property type="entry name" value="DUF547"/>
    <property type="match status" value="1"/>
</dbReference>
<keyword evidence="3" id="KW-1185">Reference proteome</keyword>
<comment type="caution">
    <text evidence="2">The sequence shown here is derived from an EMBL/GenBank/DDBJ whole genome shotgun (WGS) entry which is preliminary data.</text>
</comment>
<dbReference type="EMBL" id="JACRUM010000006">
    <property type="protein sequence ID" value="MBC5863954.1"/>
    <property type="molecule type" value="Genomic_DNA"/>
</dbReference>
<evidence type="ECO:0000259" key="1">
    <source>
        <dbReference type="Pfam" id="PF04784"/>
    </source>
</evidence>